<name>A0ABW8GP98_9PROT</name>
<feature type="transmembrane region" description="Helical" evidence="1">
    <location>
        <begin position="228"/>
        <end position="249"/>
    </location>
</feature>
<feature type="transmembrane region" description="Helical" evidence="1">
    <location>
        <begin position="35"/>
        <end position="51"/>
    </location>
</feature>
<accession>A0ABW8GP98</accession>
<gene>
    <name evidence="2" type="ORF">ACIKP9_05915</name>
</gene>
<feature type="transmembrane region" description="Helical" evidence="1">
    <location>
        <begin position="86"/>
        <end position="104"/>
    </location>
</feature>
<organism evidence="2 3">
    <name type="scientific">Methylobacillus methanolivorans</name>
    <dbReference type="NCBI Taxonomy" id="1848927"/>
    <lineage>
        <taxon>Bacteria</taxon>
        <taxon>Pseudomonadati</taxon>
        <taxon>Pseudomonadota</taxon>
        <taxon>Betaproteobacteria</taxon>
        <taxon>Nitrosomonadales</taxon>
        <taxon>Methylophilaceae</taxon>
        <taxon>Methylobacillus</taxon>
    </lineage>
</organism>
<comment type="caution">
    <text evidence="2">The sequence shown here is derived from an EMBL/GenBank/DDBJ whole genome shotgun (WGS) entry which is preliminary data.</text>
</comment>
<keyword evidence="1" id="KW-0812">Transmembrane</keyword>
<feature type="transmembrane region" description="Helical" evidence="1">
    <location>
        <begin position="313"/>
        <end position="333"/>
    </location>
</feature>
<evidence type="ECO:0000313" key="2">
    <source>
        <dbReference type="EMBL" id="MFJ5445760.1"/>
    </source>
</evidence>
<dbReference type="EMBL" id="JBIWXY010000001">
    <property type="protein sequence ID" value="MFJ5445760.1"/>
    <property type="molecule type" value="Genomic_DNA"/>
</dbReference>
<evidence type="ECO:0008006" key="4">
    <source>
        <dbReference type="Google" id="ProtNLM"/>
    </source>
</evidence>
<protein>
    <recommendedName>
        <fullName evidence="4">Polymerase</fullName>
    </recommendedName>
</protein>
<feature type="transmembrane region" description="Helical" evidence="1">
    <location>
        <begin position="187"/>
        <end position="216"/>
    </location>
</feature>
<reference evidence="2 3" key="1">
    <citation type="submission" date="2024-11" db="EMBL/GenBank/DDBJ databases">
        <authorList>
            <person name="Kaparullina E.N."/>
            <person name="Delegan Y.A."/>
            <person name="Doronina N.V."/>
        </authorList>
    </citation>
    <scope>NUCLEOTIDE SEQUENCE [LARGE SCALE GENOMIC DNA]</scope>
    <source>
        <strain evidence="2 3">7sh_L</strain>
    </source>
</reference>
<evidence type="ECO:0000256" key="1">
    <source>
        <dbReference type="SAM" id="Phobius"/>
    </source>
</evidence>
<dbReference type="Proteomes" id="UP001617669">
    <property type="component" value="Unassembled WGS sequence"/>
</dbReference>
<proteinExistence type="predicted"/>
<feature type="transmembrane region" description="Helical" evidence="1">
    <location>
        <begin position="63"/>
        <end position="80"/>
    </location>
</feature>
<keyword evidence="3" id="KW-1185">Reference proteome</keyword>
<keyword evidence="1" id="KW-0472">Membrane</keyword>
<feature type="transmembrane region" description="Helical" evidence="1">
    <location>
        <begin position="339"/>
        <end position="358"/>
    </location>
</feature>
<sequence>MSLINFLRSPTFALYAVGTWMVSFLVISGSQAHNNFSYLVLLIPTLISLRFEEIKSFFQNRLAQGLLLVILSLILAAALGDGDPWRQVKFGLIVILFFIAVARLPMISNTAVYRAAWIFLGLLCLYVSGNAIWQYSQGYWQLGVRLNDMHAKLENVIYVTNTMGGMMAIITLLGIEQKKFREVLVAHALVLFFGLVLLQTRSIIGIWALTVLMTYIALYKHQLRNIKVISTMAVAAILLTSGIAYLLFFTSIGESLLARNFYRPEIWAGYIAETVRCGITFGCGPEHDFQYVSHDGFTMVHPHSVFVTQFYKAGLVGFIPLIALTILAAVQGYKARSWAGWYFIVGALGVCFDGSSLVHSPSQRWLVFHLPLALLIAQQLHQHAPALFKGNKQATRPN</sequence>
<feature type="transmembrane region" description="Helical" evidence="1">
    <location>
        <begin position="156"/>
        <end position="175"/>
    </location>
</feature>
<keyword evidence="1" id="KW-1133">Transmembrane helix</keyword>
<dbReference type="RefSeq" id="WP_400880514.1">
    <property type="nucleotide sequence ID" value="NZ_JBIWXY010000001.1"/>
</dbReference>
<evidence type="ECO:0000313" key="3">
    <source>
        <dbReference type="Proteomes" id="UP001617669"/>
    </source>
</evidence>
<feature type="transmembrane region" description="Helical" evidence="1">
    <location>
        <begin position="12"/>
        <end position="29"/>
    </location>
</feature>
<feature type="transmembrane region" description="Helical" evidence="1">
    <location>
        <begin position="116"/>
        <end position="136"/>
    </location>
</feature>